<reference evidence="2 3" key="1">
    <citation type="submission" date="2012-07" db="EMBL/GenBank/DDBJ databases">
        <authorList>
            <person name="Durkin A.S."/>
            <person name="McCorrison J."/>
            <person name="Torralba M."/>
            <person name="Gillis M."/>
            <person name="Methe B."/>
            <person name="Sutton G."/>
            <person name="Nelson K.E."/>
        </authorList>
    </citation>
    <scope>NUCLEOTIDE SEQUENCE [LARGE SCALE GENOMIC DNA]</scope>
    <source>
        <strain evidence="3">ATCC 12104 / DSM 43013 / CCUG 2238 / JCM 8349 / NCTC 10301 / Howell 279</strain>
    </source>
</reference>
<proteinExistence type="predicted"/>
<accession>J3JK46</accession>
<comment type="caution">
    <text evidence="2">The sequence shown here is derived from an EMBL/GenBank/DDBJ whole genome shotgun (WGS) entry which is preliminary data.</text>
</comment>
<dbReference type="AlphaFoldDB" id="J3JK46"/>
<feature type="region of interest" description="Disordered" evidence="1">
    <location>
        <begin position="30"/>
        <end position="65"/>
    </location>
</feature>
<dbReference type="Proteomes" id="UP000007814">
    <property type="component" value="Unassembled WGS sequence"/>
</dbReference>
<feature type="compositionally biased region" description="Gly residues" evidence="1">
    <location>
        <begin position="87"/>
        <end position="101"/>
    </location>
</feature>
<evidence type="ECO:0000313" key="2">
    <source>
        <dbReference type="EMBL" id="EJN85039.1"/>
    </source>
</evidence>
<protein>
    <submittedName>
        <fullName evidence="2">Uncharacterized protein</fullName>
    </submittedName>
</protein>
<evidence type="ECO:0000313" key="3">
    <source>
        <dbReference type="Proteomes" id="UP000007814"/>
    </source>
</evidence>
<organism evidence="2 3">
    <name type="scientific">Actinomyces naeslundii (strain ATCC 12104 / DSM 43013 / CCUG 2238 / JCM 8349 / NCTC 10301 / Howell 279)</name>
    <dbReference type="NCBI Taxonomy" id="1115803"/>
    <lineage>
        <taxon>Bacteria</taxon>
        <taxon>Bacillati</taxon>
        <taxon>Actinomycetota</taxon>
        <taxon>Actinomycetes</taxon>
        <taxon>Actinomycetales</taxon>
        <taxon>Actinomycetaceae</taxon>
        <taxon>Actinomyces</taxon>
    </lineage>
</organism>
<feature type="region of interest" description="Disordered" evidence="1">
    <location>
        <begin position="82"/>
        <end position="118"/>
    </location>
</feature>
<dbReference type="EMBL" id="ALJK01000098">
    <property type="protein sequence ID" value="EJN85039.1"/>
    <property type="molecule type" value="Genomic_DNA"/>
</dbReference>
<name>J3JK46_ACTNH</name>
<evidence type="ECO:0000256" key="1">
    <source>
        <dbReference type="SAM" id="MobiDB-lite"/>
    </source>
</evidence>
<sequence length="118" mass="11803">MWGARCAMAGGCARTGGRSVAQAGDPGVVFVPLPGGDPPGASRDGHTLSCRGAAVPPRGEPPVRDGRSALLALLAEPVAQAVVGADPGQGLGRSPRGAGGSGRRRDAPARASPHRRRR</sequence>
<gene>
    <name evidence="2" type="ORF">HMPREF1129_1222</name>
</gene>
<dbReference type="PATRIC" id="fig|1115803.3.peg.1158"/>